<name>A0A423XY45_9ENTR</name>
<accession>A0A423XY45</accession>
<dbReference type="RefSeq" id="WP_123948340.1">
    <property type="nucleotide sequence ID" value="NZ_PQJL01000007.1"/>
</dbReference>
<feature type="non-terminal residue" evidence="1">
    <location>
        <position position="133"/>
    </location>
</feature>
<sequence>MILKIDAFENLLGVNKKDEILIKFLESISDKPEIDQSFLGDRIYLSFLKAGFLMLIEEDRVTQITFYIEGGDGFSKCALEFPGFLNGGKANVISNFGIPSATGGGIDDKLIGYINKWIKYKYKSHELHLEYDD</sequence>
<gene>
    <name evidence="1" type="ORF">C3E80_08910</name>
</gene>
<organism evidence="1 2">
    <name type="scientific">Cronobacter malonaticus</name>
    <dbReference type="NCBI Taxonomy" id="413503"/>
    <lineage>
        <taxon>Bacteria</taxon>
        <taxon>Pseudomonadati</taxon>
        <taxon>Pseudomonadota</taxon>
        <taxon>Gammaproteobacteria</taxon>
        <taxon>Enterobacterales</taxon>
        <taxon>Enterobacteriaceae</taxon>
        <taxon>Cronobacter</taxon>
    </lineage>
</organism>
<reference evidence="1 2" key="1">
    <citation type="journal article" date="2018" name="Front. Microbiol.">
        <title>An Investigation of an Acute Gastroenteritis Outbreak: Cronobacter sakazakii, a Potential Cause of Food-Borne Illness.</title>
        <authorList>
            <person name="Yong W."/>
            <person name="Guo B."/>
            <person name="Shi X."/>
            <person name="Cheng T."/>
            <person name="Chen M."/>
            <person name="Jiang X."/>
            <person name="Ye Y."/>
            <person name="Wang J."/>
            <person name="Xie G."/>
            <person name="Ding J."/>
        </authorList>
    </citation>
    <scope>NUCLEOTIDE SEQUENCE [LARGE SCALE GENOMIC DNA]</scope>
    <source>
        <strain evidence="1 2">S1</strain>
    </source>
</reference>
<evidence type="ECO:0000313" key="1">
    <source>
        <dbReference type="EMBL" id="ROW61833.1"/>
    </source>
</evidence>
<dbReference type="EMBL" id="PQJL01000007">
    <property type="protein sequence ID" value="ROW61833.1"/>
    <property type="molecule type" value="Genomic_DNA"/>
</dbReference>
<protein>
    <submittedName>
        <fullName evidence="1">Uncharacterized protein</fullName>
    </submittedName>
</protein>
<dbReference type="Proteomes" id="UP000285793">
    <property type="component" value="Unassembled WGS sequence"/>
</dbReference>
<comment type="caution">
    <text evidence="1">The sequence shown here is derived from an EMBL/GenBank/DDBJ whole genome shotgun (WGS) entry which is preliminary data.</text>
</comment>
<dbReference type="AlphaFoldDB" id="A0A423XY45"/>
<evidence type="ECO:0000313" key="2">
    <source>
        <dbReference type="Proteomes" id="UP000285793"/>
    </source>
</evidence>
<proteinExistence type="predicted"/>